<evidence type="ECO:0000259" key="1">
    <source>
        <dbReference type="SMART" id="SM00860"/>
    </source>
</evidence>
<organism evidence="2 3">
    <name type="scientific">Brevibacillus porteri</name>
    <dbReference type="NCBI Taxonomy" id="2126350"/>
    <lineage>
        <taxon>Bacteria</taxon>
        <taxon>Bacillati</taxon>
        <taxon>Bacillota</taxon>
        <taxon>Bacilli</taxon>
        <taxon>Bacillales</taxon>
        <taxon>Paenibacillaceae</taxon>
        <taxon>Brevibacillus</taxon>
    </lineage>
</organism>
<reference evidence="2 3" key="1">
    <citation type="submission" date="2018-03" db="EMBL/GenBank/DDBJ databases">
        <title>Brevisbacillus phylogenomics.</title>
        <authorList>
            <person name="Dunlap C."/>
        </authorList>
    </citation>
    <scope>NUCLEOTIDE SEQUENCE [LARGE SCALE GENOMIC DNA]</scope>
    <source>
        <strain evidence="2 3">NRRL B-41110</strain>
    </source>
</reference>
<evidence type="ECO:0000313" key="3">
    <source>
        <dbReference type="Proteomes" id="UP000241645"/>
    </source>
</evidence>
<dbReference type="InterPro" id="IPR018958">
    <property type="entry name" value="Knr4/Smi1-like_dom"/>
</dbReference>
<name>A0ABX5FRD6_9BACL</name>
<proteinExistence type="predicted"/>
<sequence>MEGNICLMALEGLKSRLDKDNTLLVQNLRGDVYQAAFSFNTPATDSEIEKFTRVTGWSVPADFQKFIQIHNGARLFRDTKYGGGYELLSLEKIIHNHLDYMPKHWYPISVSNGDYIFIDSNRVKEGKAHYLVRFDHDDDVNPENGSTMKMNFETWFERLIIAQGTEFWTG</sequence>
<protein>
    <submittedName>
        <fullName evidence="2">SMI1/KNR4 family protein</fullName>
    </submittedName>
</protein>
<feature type="domain" description="Knr4/Smi1-like" evidence="1">
    <location>
        <begin position="42"/>
        <end position="158"/>
    </location>
</feature>
<dbReference type="EMBL" id="PXZO01000018">
    <property type="protein sequence ID" value="PSK10950.1"/>
    <property type="molecule type" value="Genomic_DNA"/>
</dbReference>
<dbReference type="SUPFAM" id="SSF160631">
    <property type="entry name" value="SMI1/KNR4-like"/>
    <property type="match status" value="1"/>
</dbReference>
<dbReference type="Proteomes" id="UP000241645">
    <property type="component" value="Unassembled WGS sequence"/>
</dbReference>
<gene>
    <name evidence="2" type="ORF">C7R92_10995</name>
</gene>
<dbReference type="Pfam" id="PF09346">
    <property type="entry name" value="SMI1_KNR4"/>
    <property type="match status" value="1"/>
</dbReference>
<dbReference type="SMART" id="SM00860">
    <property type="entry name" value="SMI1_KNR4"/>
    <property type="match status" value="1"/>
</dbReference>
<dbReference type="InterPro" id="IPR037883">
    <property type="entry name" value="Knr4/Smi1-like_sf"/>
</dbReference>
<evidence type="ECO:0000313" key="2">
    <source>
        <dbReference type="EMBL" id="PSK10950.1"/>
    </source>
</evidence>
<comment type="caution">
    <text evidence="2">The sequence shown here is derived from an EMBL/GenBank/DDBJ whole genome shotgun (WGS) entry which is preliminary data.</text>
</comment>
<keyword evidence="3" id="KW-1185">Reference proteome</keyword>
<dbReference type="GeneID" id="95750642"/>
<dbReference type="RefSeq" id="WP_106834282.1">
    <property type="nucleotide sequence ID" value="NZ_JARMEW010000003.1"/>
</dbReference>
<accession>A0ABX5FRD6</accession>
<dbReference type="Gene3D" id="3.40.1580.10">
    <property type="entry name" value="SMI1/KNR4-like"/>
    <property type="match status" value="1"/>
</dbReference>